<feature type="domain" description="DOMON" evidence="10">
    <location>
        <begin position="77"/>
        <end position="192"/>
    </location>
</feature>
<evidence type="ECO:0000256" key="8">
    <source>
        <dbReference type="SAM" id="MobiDB-lite"/>
    </source>
</evidence>
<evidence type="ECO:0000256" key="2">
    <source>
        <dbReference type="ARBA" id="ARBA00022448"/>
    </source>
</evidence>
<keyword evidence="3 9" id="KW-0812">Transmembrane</keyword>
<evidence type="ECO:0000256" key="7">
    <source>
        <dbReference type="ARBA" id="ARBA00023136"/>
    </source>
</evidence>
<dbReference type="GO" id="GO:0016020">
    <property type="term" value="C:membrane"/>
    <property type="evidence" value="ECO:0007669"/>
    <property type="project" value="UniProtKB-SubCell"/>
</dbReference>
<dbReference type="CDD" id="cd08760">
    <property type="entry name" value="Cyt_b561_FRRS1_like"/>
    <property type="match status" value="1"/>
</dbReference>
<comment type="subcellular location">
    <subcellularLocation>
        <location evidence="1">Membrane</location>
    </subcellularLocation>
</comment>
<evidence type="ECO:0000259" key="10">
    <source>
        <dbReference type="PROSITE" id="PS50836"/>
    </source>
</evidence>
<feature type="transmembrane region" description="Helical" evidence="9">
    <location>
        <begin position="340"/>
        <end position="358"/>
    </location>
</feature>
<dbReference type="InterPro" id="IPR006593">
    <property type="entry name" value="Cyt_b561/ferric_Rdtase_TM"/>
</dbReference>
<name>A0ABC8YZX0_9POAL</name>
<feature type="transmembrane region" description="Helical" evidence="9">
    <location>
        <begin position="278"/>
        <end position="298"/>
    </location>
</feature>
<evidence type="ECO:0000313" key="13">
    <source>
        <dbReference type="Proteomes" id="UP001497457"/>
    </source>
</evidence>
<dbReference type="SMART" id="SM00665">
    <property type="entry name" value="B561"/>
    <property type="match status" value="1"/>
</dbReference>
<dbReference type="PANTHER" id="PTHR23130:SF154">
    <property type="entry name" value="OS01G0895200 PROTEIN"/>
    <property type="match status" value="1"/>
</dbReference>
<accession>A0ABC8YZX0</accession>
<keyword evidence="4" id="KW-0732">Signal</keyword>
<proteinExistence type="predicted"/>
<evidence type="ECO:0000256" key="3">
    <source>
        <dbReference type="ARBA" id="ARBA00022692"/>
    </source>
</evidence>
<evidence type="ECO:0000313" key="12">
    <source>
        <dbReference type="EMBL" id="CAL4953260.1"/>
    </source>
</evidence>
<keyword evidence="2" id="KW-0813">Transport</keyword>
<dbReference type="CDD" id="cd09631">
    <property type="entry name" value="DOMON_DOH"/>
    <property type="match status" value="1"/>
</dbReference>
<organism evidence="12 13">
    <name type="scientific">Urochloa decumbens</name>
    <dbReference type="NCBI Taxonomy" id="240449"/>
    <lineage>
        <taxon>Eukaryota</taxon>
        <taxon>Viridiplantae</taxon>
        <taxon>Streptophyta</taxon>
        <taxon>Embryophyta</taxon>
        <taxon>Tracheophyta</taxon>
        <taxon>Spermatophyta</taxon>
        <taxon>Magnoliopsida</taxon>
        <taxon>Liliopsida</taxon>
        <taxon>Poales</taxon>
        <taxon>Poaceae</taxon>
        <taxon>PACMAD clade</taxon>
        <taxon>Panicoideae</taxon>
        <taxon>Panicodae</taxon>
        <taxon>Paniceae</taxon>
        <taxon>Melinidinae</taxon>
        <taxon>Urochloa</taxon>
    </lineage>
</organism>
<dbReference type="EMBL" id="OZ075128">
    <property type="protein sequence ID" value="CAL4953260.1"/>
    <property type="molecule type" value="Genomic_DNA"/>
</dbReference>
<dbReference type="Proteomes" id="UP001497457">
    <property type="component" value="Chromosome 18b"/>
</dbReference>
<evidence type="ECO:0008006" key="14">
    <source>
        <dbReference type="Google" id="ProtNLM"/>
    </source>
</evidence>
<dbReference type="PROSITE" id="PS50939">
    <property type="entry name" value="CYTOCHROME_B561"/>
    <property type="match status" value="1"/>
</dbReference>
<keyword evidence="5" id="KW-0249">Electron transport</keyword>
<dbReference type="SMART" id="SM00664">
    <property type="entry name" value="DoH"/>
    <property type="match status" value="1"/>
</dbReference>
<sequence length="428" mass="44343">MARATTTRASEKHSMAQQCTPRSLPVLMAICFVSLHYLPSVTSQSAAADSCSNGLSLGSLVPFNSTGLTCFQAWPSQDFILRFGKASAPGSNEVWSFVLSAPDKGGYISMGFSPTAGRMVGSSAVAGWAGAGSARQYYLGGTSPSSCPPDQGDLALARGAAAPTVVSKGSRLYLAFQLAGQQPLTDVIYAVGPSGTLPGSNGLLPRHQDMASGTISLSGGAGGSPATGGGGDGDGDGDDDGEEGGERKGERRTSPASASSSGAGGGGAFLTSKRRHGVLAVVSWGALVPLGVALARFFKRFDPFWFYAHVAAQGLGIVLGAVAVLAGFRLDDSDEVAAHKAIGVAVVVGAGLQAMALLARPAVETKPRRYWNWYHHGVGRVAVALGVANVFYGFSLANERREWSYVYGVFIGIFAVVYLVLEEWRRSH</sequence>
<dbReference type="AlphaFoldDB" id="A0ABC8YZX0"/>
<dbReference type="InterPro" id="IPR005018">
    <property type="entry name" value="DOMON_domain"/>
</dbReference>
<evidence type="ECO:0000256" key="6">
    <source>
        <dbReference type="ARBA" id="ARBA00022989"/>
    </source>
</evidence>
<feature type="transmembrane region" description="Helical" evidence="9">
    <location>
        <begin position="378"/>
        <end position="397"/>
    </location>
</feature>
<feature type="transmembrane region" description="Helical" evidence="9">
    <location>
        <begin position="305"/>
        <end position="328"/>
    </location>
</feature>
<gene>
    <name evidence="12" type="ORF">URODEC1_LOCUS40047</name>
</gene>
<keyword evidence="7 9" id="KW-0472">Membrane</keyword>
<dbReference type="PROSITE" id="PS50836">
    <property type="entry name" value="DOMON"/>
    <property type="match status" value="1"/>
</dbReference>
<feature type="region of interest" description="Disordered" evidence="8">
    <location>
        <begin position="200"/>
        <end position="266"/>
    </location>
</feature>
<feature type="compositionally biased region" description="Basic and acidic residues" evidence="8">
    <location>
        <begin position="244"/>
        <end position="253"/>
    </location>
</feature>
<evidence type="ECO:0000256" key="9">
    <source>
        <dbReference type="SAM" id="Phobius"/>
    </source>
</evidence>
<evidence type="ECO:0000256" key="4">
    <source>
        <dbReference type="ARBA" id="ARBA00022729"/>
    </source>
</evidence>
<feature type="compositionally biased region" description="Gly residues" evidence="8">
    <location>
        <begin position="219"/>
        <end position="232"/>
    </location>
</feature>
<feature type="domain" description="Cytochrome b561" evidence="11">
    <location>
        <begin position="244"/>
        <end position="428"/>
    </location>
</feature>
<evidence type="ECO:0000256" key="5">
    <source>
        <dbReference type="ARBA" id="ARBA00022982"/>
    </source>
</evidence>
<dbReference type="Gene3D" id="1.20.120.1770">
    <property type="match status" value="1"/>
</dbReference>
<dbReference type="PANTHER" id="PTHR23130">
    <property type="entry name" value="CYTOCHROME B561 AND DOMON DOMAIN-CONTAINING PROTEIN"/>
    <property type="match status" value="1"/>
</dbReference>
<reference evidence="12" key="1">
    <citation type="submission" date="2024-10" db="EMBL/GenBank/DDBJ databases">
        <authorList>
            <person name="Ryan C."/>
        </authorList>
    </citation>
    <scope>NUCLEOTIDE SEQUENCE [LARGE SCALE GENOMIC DNA]</scope>
</reference>
<dbReference type="InterPro" id="IPR045266">
    <property type="entry name" value="DOH_DOMON"/>
</dbReference>
<evidence type="ECO:0000259" key="11">
    <source>
        <dbReference type="PROSITE" id="PS50939"/>
    </source>
</evidence>
<keyword evidence="13" id="KW-1185">Reference proteome</keyword>
<protein>
    <recommendedName>
        <fullName evidence="14">Cytochrome b561 and DOMON domain-containing protein</fullName>
    </recommendedName>
</protein>
<keyword evidence="6 9" id="KW-1133">Transmembrane helix</keyword>
<feature type="transmembrane region" description="Helical" evidence="9">
    <location>
        <begin position="403"/>
        <end position="421"/>
    </location>
</feature>
<evidence type="ECO:0000256" key="1">
    <source>
        <dbReference type="ARBA" id="ARBA00004370"/>
    </source>
</evidence>
<feature type="compositionally biased region" description="Acidic residues" evidence="8">
    <location>
        <begin position="233"/>
        <end position="243"/>
    </location>
</feature>